<proteinExistence type="predicted"/>
<reference evidence="1" key="1">
    <citation type="submission" date="2014-09" db="EMBL/GenBank/DDBJ databases">
        <authorList>
            <person name="Magalhaes I.L.F."/>
            <person name="Oliveira U."/>
            <person name="Santos F.R."/>
            <person name="Vidigal T.H.D.A."/>
            <person name="Brescovit A.D."/>
            <person name="Santos A.J."/>
        </authorList>
    </citation>
    <scope>NUCLEOTIDE SEQUENCE</scope>
    <source>
        <tissue evidence="1">Shoot tissue taken approximately 20 cm above the soil surface</tissue>
    </source>
</reference>
<organism evidence="1">
    <name type="scientific">Arundo donax</name>
    <name type="common">Giant reed</name>
    <name type="synonym">Donax arundinaceus</name>
    <dbReference type="NCBI Taxonomy" id="35708"/>
    <lineage>
        <taxon>Eukaryota</taxon>
        <taxon>Viridiplantae</taxon>
        <taxon>Streptophyta</taxon>
        <taxon>Embryophyta</taxon>
        <taxon>Tracheophyta</taxon>
        <taxon>Spermatophyta</taxon>
        <taxon>Magnoliopsida</taxon>
        <taxon>Liliopsida</taxon>
        <taxon>Poales</taxon>
        <taxon>Poaceae</taxon>
        <taxon>PACMAD clade</taxon>
        <taxon>Arundinoideae</taxon>
        <taxon>Arundineae</taxon>
        <taxon>Arundo</taxon>
    </lineage>
</organism>
<dbReference type="AlphaFoldDB" id="A0A0A8ZGL6"/>
<reference evidence="1" key="2">
    <citation type="journal article" date="2015" name="Data Brief">
        <title>Shoot transcriptome of the giant reed, Arundo donax.</title>
        <authorList>
            <person name="Barrero R.A."/>
            <person name="Guerrero F.D."/>
            <person name="Moolhuijzen P."/>
            <person name="Goolsby J.A."/>
            <person name="Tidwell J."/>
            <person name="Bellgard S.E."/>
            <person name="Bellgard M.I."/>
        </authorList>
    </citation>
    <scope>NUCLEOTIDE SEQUENCE</scope>
    <source>
        <tissue evidence="1">Shoot tissue taken approximately 20 cm above the soil surface</tissue>
    </source>
</reference>
<name>A0A0A8ZGL6_ARUDO</name>
<protein>
    <submittedName>
        <fullName evidence="1">Uncharacterized protein</fullName>
    </submittedName>
</protein>
<evidence type="ECO:0000313" key="1">
    <source>
        <dbReference type="EMBL" id="JAD34002.1"/>
    </source>
</evidence>
<dbReference type="EMBL" id="GBRH01263893">
    <property type="protein sequence ID" value="JAD34002.1"/>
    <property type="molecule type" value="Transcribed_RNA"/>
</dbReference>
<accession>A0A0A8ZGL6</accession>
<sequence length="38" mass="4509">MERYSCIVIYLALLIPKQYRSMTGRGDIIHQRHTTTDK</sequence>